<comment type="caution">
    <text evidence="1">The sequence shown here is derived from an EMBL/GenBank/DDBJ whole genome shotgun (WGS) entry which is preliminary data.</text>
</comment>
<dbReference type="AlphaFoldDB" id="A0AAX0YVV7"/>
<dbReference type="EMBL" id="PYOZ01000003">
    <property type="protein sequence ID" value="PSX45812.1"/>
    <property type="molecule type" value="Genomic_DNA"/>
</dbReference>
<organism evidence="1 2">
    <name type="scientific">Photobacterium kishitanii</name>
    <dbReference type="NCBI Taxonomy" id="318456"/>
    <lineage>
        <taxon>Bacteria</taxon>
        <taxon>Pseudomonadati</taxon>
        <taxon>Pseudomonadota</taxon>
        <taxon>Gammaproteobacteria</taxon>
        <taxon>Vibrionales</taxon>
        <taxon>Vibrionaceae</taxon>
        <taxon>Photobacterium</taxon>
    </lineage>
</organism>
<dbReference type="Proteomes" id="UP000240728">
    <property type="component" value="Unassembled WGS sequence"/>
</dbReference>
<name>A0AAX0YVV7_9GAMM</name>
<protein>
    <submittedName>
        <fullName evidence="1">Uncharacterized protein</fullName>
    </submittedName>
</protein>
<accession>A0AAX0YVV7</accession>
<evidence type="ECO:0000313" key="1">
    <source>
        <dbReference type="EMBL" id="PSX45812.1"/>
    </source>
</evidence>
<proteinExistence type="predicted"/>
<reference evidence="1 2" key="1">
    <citation type="submission" date="2018-01" db="EMBL/GenBank/DDBJ databases">
        <title>Whole genome sequencing of Histamine producing bacteria.</title>
        <authorList>
            <person name="Butler K."/>
        </authorList>
    </citation>
    <scope>NUCLEOTIDE SEQUENCE [LARGE SCALE GENOMIC DNA]</scope>
    <source>
        <strain evidence="1 2">A1-4</strain>
    </source>
</reference>
<sequence>MLKKEDFTMDIQHLTPREKDLFIETLAECYRRLTTAKIEAKELTKEGFQLMFRSVYKDFNNIT</sequence>
<keyword evidence="2" id="KW-1185">Reference proteome</keyword>
<gene>
    <name evidence="1" type="ORF">C0W53_07280</name>
</gene>
<evidence type="ECO:0000313" key="2">
    <source>
        <dbReference type="Proteomes" id="UP000240728"/>
    </source>
</evidence>
<dbReference type="RefSeq" id="WP_045043049.1">
    <property type="nucleotide sequence ID" value="NZ_JAUZMX010000002.1"/>
</dbReference>